<dbReference type="EMBL" id="MLJW01000011">
    <property type="protein sequence ID" value="OIR14671.1"/>
    <property type="molecule type" value="Genomic_DNA"/>
</dbReference>
<accession>A0A1J5T1J3</accession>
<organism evidence="1">
    <name type="scientific">mine drainage metagenome</name>
    <dbReference type="NCBI Taxonomy" id="410659"/>
    <lineage>
        <taxon>unclassified sequences</taxon>
        <taxon>metagenomes</taxon>
        <taxon>ecological metagenomes</taxon>
    </lineage>
</organism>
<evidence type="ECO:0008006" key="2">
    <source>
        <dbReference type="Google" id="ProtNLM"/>
    </source>
</evidence>
<reference evidence="1" key="1">
    <citation type="submission" date="2016-10" db="EMBL/GenBank/DDBJ databases">
        <title>Sequence of Gallionella enrichment culture.</title>
        <authorList>
            <person name="Poehlein A."/>
            <person name="Muehling M."/>
            <person name="Daniel R."/>
        </authorList>
    </citation>
    <scope>NUCLEOTIDE SEQUENCE</scope>
</reference>
<evidence type="ECO:0000313" key="1">
    <source>
        <dbReference type="EMBL" id="OIR14671.1"/>
    </source>
</evidence>
<gene>
    <name evidence="1" type="ORF">GALL_44770</name>
</gene>
<name>A0A1J5T1J3_9ZZZZ</name>
<sequence>MFRSSRKFIALFLLLWLPLFSGSALAATVSMQMQQGKSHEAAAAHMMSHDGMAGHHQSPCKMHAATAEHGSSCDACGVCHLACTGYLAVPGIEMIPVQTAASEITPYLVAFDSLVSAPLVPPPLVRA</sequence>
<dbReference type="InterPro" id="IPR021333">
    <property type="entry name" value="DUF2946"/>
</dbReference>
<comment type="caution">
    <text evidence="1">The sequence shown here is derived from an EMBL/GenBank/DDBJ whole genome shotgun (WGS) entry which is preliminary data.</text>
</comment>
<dbReference type="AlphaFoldDB" id="A0A1J5T1J3"/>
<dbReference type="Pfam" id="PF11162">
    <property type="entry name" value="DUF2946"/>
    <property type="match status" value="1"/>
</dbReference>
<proteinExistence type="predicted"/>
<protein>
    <recommendedName>
        <fullName evidence="2">DUF2946 domain-containing protein</fullName>
    </recommendedName>
</protein>